<proteinExistence type="predicted"/>
<dbReference type="Gene3D" id="2.60.120.580">
    <property type="entry name" value="Acetamidase/Formamidase-like domains"/>
    <property type="match status" value="2"/>
</dbReference>
<reference evidence="1 2" key="1">
    <citation type="submission" date="2020-02" db="EMBL/GenBank/DDBJ databases">
        <title>Synteny-based analysis reveals conserved mechanism for high triclosan tolerance in Pseudomonas, as well as instances of horizontal transfer.</title>
        <authorList>
            <person name="Mcfarland A.G."/>
            <person name="Bertucci H.K."/>
            <person name="Litmann E."/>
            <person name="Shen J."/>
            <person name="Huttenhower C."/>
            <person name="Hartmann E.M."/>
        </authorList>
    </citation>
    <scope>NUCLEOTIDE SEQUENCE [LARGE SCALE GENOMIC DNA]</scope>
    <source>
        <strain evidence="1 2">115A1</strain>
    </source>
</reference>
<dbReference type="EMBL" id="JAAMRF010000002">
    <property type="protein sequence ID" value="MBA1272528.1"/>
    <property type="molecule type" value="Genomic_DNA"/>
</dbReference>
<dbReference type="PANTHER" id="PTHR31891">
    <property type="entry name" value="FORMAMIDASE C869.04-RELATED"/>
    <property type="match status" value="1"/>
</dbReference>
<organism evidence="1 2">
    <name type="scientific">Stutzerimonas azotifigens</name>
    <dbReference type="NCBI Taxonomy" id="291995"/>
    <lineage>
        <taxon>Bacteria</taxon>
        <taxon>Pseudomonadati</taxon>
        <taxon>Pseudomonadota</taxon>
        <taxon>Gammaproteobacteria</taxon>
        <taxon>Pseudomonadales</taxon>
        <taxon>Pseudomonadaceae</taxon>
        <taxon>Stutzerimonas</taxon>
    </lineage>
</organism>
<dbReference type="InterPro" id="IPR004304">
    <property type="entry name" value="FmdA_AmdA"/>
</dbReference>
<dbReference type="SUPFAM" id="SSF141130">
    <property type="entry name" value="Acetamidase/Formamidase-like"/>
    <property type="match status" value="1"/>
</dbReference>
<sequence length="315" mass="33810">MCQNCLIKTIHSVHSHFGWDNSFVPVERVAPGTTLEFHCRDSSNGYFTPNSVTADVANMPFDKINPVTGPIFIEGAMPGDVVKVTIDSFKPSGFGWTANIPGFGLLADQFKDPALALWHYDTQSLAPAAFGEFAKVPLKPFAGTIGLAPAEAGLHSVVPPRRVGGNLDIRDLAAGTTLYLPVEVEGALFSIGDTHAAQGDGEVCGTAIESQMDVVVTLDLVKDTPLRAPRFSTPGPVTRHLDSAGYEAFTGIAPDLMQASRDALSNAIDWLCREHGMPAEQAYMLCSVCGDLRISEIVDMPNWVVSFYVPKVVFA</sequence>
<name>A0ABR5YX65_9GAMM</name>
<accession>A0ABR5YX65</accession>
<gene>
    <name evidence="1" type="ORF">G7026_04055</name>
</gene>
<dbReference type="RefSeq" id="WP_181069487.1">
    <property type="nucleotide sequence ID" value="NZ_JAAMRF010000002.1"/>
</dbReference>
<evidence type="ECO:0000313" key="1">
    <source>
        <dbReference type="EMBL" id="MBA1272528.1"/>
    </source>
</evidence>
<dbReference type="Proteomes" id="UP000786387">
    <property type="component" value="Unassembled WGS sequence"/>
</dbReference>
<comment type="caution">
    <text evidence="1">The sequence shown here is derived from an EMBL/GenBank/DDBJ whole genome shotgun (WGS) entry which is preliminary data.</text>
</comment>
<protein>
    <submittedName>
        <fullName evidence="1">Acetamidase/formamidase family protein</fullName>
    </submittedName>
</protein>
<dbReference type="Gene3D" id="3.10.28.20">
    <property type="entry name" value="Acetamidase/Formamidase-like domains"/>
    <property type="match status" value="1"/>
</dbReference>
<dbReference type="Pfam" id="PF03069">
    <property type="entry name" value="FmdA_AmdA"/>
    <property type="match status" value="2"/>
</dbReference>
<keyword evidence="2" id="KW-1185">Reference proteome</keyword>
<evidence type="ECO:0000313" key="2">
    <source>
        <dbReference type="Proteomes" id="UP000786387"/>
    </source>
</evidence>
<dbReference type="PANTHER" id="PTHR31891:SF1">
    <property type="entry name" value="FORMAMIDASE C869.04-RELATED"/>
    <property type="match status" value="1"/>
</dbReference>